<evidence type="ECO:0000313" key="3">
    <source>
        <dbReference type="Proteomes" id="UP000295818"/>
    </source>
</evidence>
<keyword evidence="3" id="KW-1185">Reference proteome</keyword>
<dbReference type="EMBL" id="SLWM01000008">
    <property type="protein sequence ID" value="TCO20813.1"/>
    <property type="molecule type" value="Genomic_DNA"/>
</dbReference>
<feature type="region of interest" description="Disordered" evidence="1">
    <location>
        <begin position="32"/>
        <end position="192"/>
    </location>
</feature>
<organism evidence="2 3">
    <name type="scientific">Kribbella orskensis</name>
    <dbReference type="NCBI Taxonomy" id="2512216"/>
    <lineage>
        <taxon>Bacteria</taxon>
        <taxon>Bacillati</taxon>
        <taxon>Actinomycetota</taxon>
        <taxon>Actinomycetes</taxon>
        <taxon>Propionibacteriales</taxon>
        <taxon>Kribbellaceae</taxon>
        <taxon>Kribbella</taxon>
    </lineage>
</organism>
<evidence type="ECO:0000313" key="2">
    <source>
        <dbReference type="EMBL" id="TCO20813.1"/>
    </source>
</evidence>
<protein>
    <submittedName>
        <fullName evidence="2">Uncharacterized protein</fullName>
    </submittedName>
</protein>
<feature type="compositionally biased region" description="Basic and acidic residues" evidence="1">
    <location>
        <begin position="106"/>
        <end position="119"/>
    </location>
</feature>
<dbReference type="Proteomes" id="UP000295818">
    <property type="component" value="Unassembled WGS sequence"/>
</dbReference>
<reference evidence="2 3" key="1">
    <citation type="journal article" date="2015" name="Stand. Genomic Sci.">
        <title>Genomic Encyclopedia of Bacterial and Archaeal Type Strains, Phase III: the genomes of soil and plant-associated and newly described type strains.</title>
        <authorList>
            <person name="Whitman W.B."/>
            <person name="Woyke T."/>
            <person name="Klenk H.P."/>
            <person name="Zhou Y."/>
            <person name="Lilburn T.G."/>
            <person name="Beck B.J."/>
            <person name="De Vos P."/>
            <person name="Vandamme P."/>
            <person name="Eisen J.A."/>
            <person name="Garrity G."/>
            <person name="Hugenholtz P."/>
            <person name="Kyrpides N.C."/>
        </authorList>
    </citation>
    <scope>NUCLEOTIDE SEQUENCE [LARGE SCALE GENOMIC DNA]</scope>
    <source>
        <strain evidence="2 3">VKM Ac-2538</strain>
    </source>
</reference>
<feature type="compositionally biased region" description="Basic and acidic residues" evidence="1">
    <location>
        <begin position="39"/>
        <end position="48"/>
    </location>
</feature>
<comment type="caution">
    <text evidence="2">The sequence shown here is derived from an EMBL/GenBank/DDBJ whole genome shotgun (WGS) entry which is preliminary data.</text>
</comment>
<evidence type="ECO:0000256" key="1">
    <source>
        <dbReference type="SAM" id="MobiDB-lite"/>
    </source>
</evidence>
<feature type="compositionally biased region" description="Polar residues" evidence="1">
    <location>
        <begin position="215"/>
        <end position="226"/>
    </location>
</feature>
<feature type="compositionally biased region" description="Basic and acidic residues" evidence="1">
    <location>
        <begin position="160"/>
        <end position="181"/>
    </location>
</feature>
<gene>
    <name evidence="2" type="ORF">EV644_10827</name>
</gene>
<feature type="region of interest" description="Disordered" evidence="1">
    <location>
        <begin position="213"/>
        <end position="246"/>
    </location>
</feature>
<proteinExistence type="predicted"/>
<sequence>MSLSARSITGPGAAELTKECVRSTEFACVRHHRQAAGAGDRRSLDKHLGPGGSLVIVDPEPDDTAADPTDSQPRDLLGGVSPEPAVGSHHEPESDAGGGSRGQAGIEDHVQPGRVRTEPPTEQTRPHRRLDPPNALVRGILDDLGDQPPDVRLGPQAAGRRGDGRHERVERSETGRQRRLDAVPGGQFGQGGRAHRAVHMQVEMGFRQGLEIVHSTESSNTSTQPVRQVHRGRGGPAYQDLGSRGA</sequence>
<name>A0ABY2BHV6_9ACTN</name>
<accession>A0ABY2BHV6</accession>